<accession>A0A1H9VXC7</accession>
<proteinExistence type="predicted"/>
<dbReference type="RefSeq" id="WP_092260527.1">
    <property type="nucleotide sequence ID" value="NZ_CP047199.1"/>
</dbReference>
<name>A0A1H9VXC7_9CORY</name>
<dbReference type="InterPro" id="IPR042099">
    <property type="entry name" value="ANL_N_sf"/>
</dbReference>
<gene>
    <name evidence="3" type="ORF">SAMN05661109_02433</name>
</gene>
<dbReference type="InterPro" id="IPR045851">
    <property type="entry name" value="AMP-bd_C_sf"/>
</dbReference>
<dbReference type="GO" id="GO:0016878">
    <property type="term" value="F:acid-thiol ligase activity"/>
    <property type="evidence" value="ECO:0007669"/>
    <property type="project" value="UniProtKB-ARBA"/>
</dbReference>
<dbReference type="Pfam" id="PF13193">
    <property type="entry name" value="AMP-binding_C"/>
    <property type="match status" value="1"/>
</dbReference>
<keyword evidence="4" id="KW-1185">Reference proteome</keyword>
<feature type="domain" description="AMP-binding enzyme C-terminal" evidence="2">
    <location>
        <begin position="470"/>
        <end position="545"/>
    </location>
</feature>
<dbReference type="InterPro" id="IPR050237">
    <property type="entry name" value="ATP-dep_AMP-bd_enzyme"/>
</dbReference>
<dbReference type="InterPro" id="IPR025110">
    <property type="entry name" value="AMP-bd_C"/>
</dbReference>
<dbReference type="Pfam" id="PF00501">
    <property type="entry name" value="AMP-binding"/>
    <property type="match status" value="1"/>
</dbReference>
<protein>
    <submittedName>
        <fullName evidence="3">Acyl-CoA synthetase (AMP-forming)/AMP-acid ligase II</fullName>
    </submittedName>
</protein>
<dbReference type="PANTHER" id="PTHR43767:SF1">
    <property type="entry name" value="NONRIBOSOMAL PEPTIDE SYNTHASE PES1 (EUROFUNG)-RELATED"/>
    <property type="match status" value="1"/>
</dbReference>
<reference evidence="4" key="1">
    <citation type="submission" date="2016-10" db="EMBL/GenBank/DDBJ databases">
        <authorList>
            <person name="Varghese N."/>
            <person name="Submissions S."/>
        </authorList>
    </citation>
    <scope>NUCLEOTIDE SEQUENCE [LARGE SCALE GENOMIC DNA]</scope>
    <source>
        <strain evidence="4">DSM 20524</strain>
    </source>
</reference>
<dbReference type="PROSITE" id="PS00455">
    <property type="entry name" value="AMP_BINDING"/>
    <property type="match status" value="1"/>
</dbReference>
<dbReference type="PANTHER" id="PTHR43767">
    <property type="entry name" value="LONG-CHAIN-FATTY-ACID--COA LIGASE"/>
    <property type="match status" value="1"/>
</dbReference>
<dbReference type="InterPro" id="IPR000873">
    <property type="entry name" value="AMP-dep_synth/lig_dom"/>
</dbReference>
<dbReference type="InterPro" id="IPR020845">
    <property type="entry name" value="AMP-binding_CS"/>
</dbReference>
<dbReference type="Gene3D" id="3.40.50.12780">
    <property type="entry name" value="N-terminal domain of ligase-like"/>
    <property type="match status" value="1"/>
</dbReference>
<evidence type="ECO:0000259" key="1">
    <source>
        <dbReference type="Pfam" id="PF00501"/>
    </source>
</evidence>
<sequence>MSTLSPVGKLAFNAQALAKFVPAVIRSGIVGTEGGPAGVATLTATLARYWFTTAREIEQGAAQTPHRNALIDDDGVLTYAQMRDQSKLLAKWLLEIKKRENLEELHVGVMARNGRGILLPMTAKGYAGAHLYLLNVGSSPEQIAGIIEENNINVLIVDDEFSHVIPQDHPALTVAYAHVDTRNDASRDNYPCLAEIIGRGDNGMKLPAWPKHGHIVLMSSGTTGIPKGILRPEPKLPLVLAGLLEKIPWKAGMTVQMSGSMFHTWGWSATNIAFGARNTVVTMRNYDPQRVFEQIVNYKCDAHVSSPIFFKQLLELDGNERYDTSRLQFIASAGHALTPEIVKRVVNRFGPILCNIYGSTELTLAAAASGAEVAADPTVAGHVSSGTILKLYDDNDKEVPQGEVGRIFLNNSTSLIGYSNPNTPMVKIDGLIEMGDLGYFDEEGRLHVLGRVDDMIIVGGENVYPASVSDVLESMPGVADLYAGGVEDEETFARIAVWIVRSDDEAGRALTGDKVRQYVRDNLASHSIPRDVNFVDELPRNAVGKVVPRFLPESVPGA</sequence>
<dbReference type="STRING" id="1121357.SAMN05661109_02433"/>
<evidence type="ECO:0000259" key="2">
    <source>
        <dbReference type="Pfam" id="PF13193"/>
    </source>
</evidence>
<dbReference type="Gene3D" id="3.30.300.30">
    <property type="match status" value="1"/>
</dbReference>
<dbReference type="AlphaFoldDB" id="A0A1H9VXC7"/>
<dbReference type="CDD" id="cd04433">
    <property type="entry name" value="AFD_class_I"/>
    <property type="match status" value="1"/>
</dbReference>
<feature type="domain" description="AMP-dependent synthetase/ligase" evidence="1">
    <location>
        <begin position="58"/>
        <end position="418"/>
    </location>
</feature>
<dbReference type="SUPFAM" id="SSF56801">
    <property type="entry name" value="Acetyl-CoA synthetase-like"/>
    <property type="match status" value="1"/>
</dbReference>
<evidence type="ECO:0000313" key="3">
    <source>
        <dbReference type="EMBL" id="SES26416.1"/>
    </source>
</evidence>
<organism evidence="3 4">
    <name type="scientific">Corynebacterium cystitidis DSM 20524</name>
    <dbReference type="NCBI Taxonomy" id="1121357"/>
    <lineage>
        <taxon>Bacteria</taxon>
        <taxon>Bacillati</taxon>
        <taxon>Actinomycetota</taxon>
        <taxon>Actinomycetes</taxon>
        <taxon>Mycobacteriales</taxon>
        <taxon>Corynebacteriaceae</taxon>
        <taxon>Corynebacterium</taxon>
    </lineage>
</organism>
<dbReference type="Proteomes" id="UP000198929">
    <property type="component" value="Unassembled WGS sequence"/>
</dbReference>
<dbReference type="EMBL" id="FOGQ01000015">
    <property type="protein sequence ID" value="SES26416.1"/>
    <property type="molecule type" value="Genomic_DNA"/>
</dbReference>
<evidence type="ECO:0000313" key="4">
    <source>
        <dbReference type="Proteomes" id="UP000198929"/>
    </source>
</evidence>
<keyword evidence="3" id="KW-0436">Ligase</keyword>